<accession>A0A9W8UMB1</accession>
<sequence>MHKIDVTSSTKLHIKLYIAPLHNTMAPRIIPEPGTLPNVSHDAAQAFQILKDGGLIVAPTDVGYALLTSTPTGIQRIFAAKGRHQTHNIGILGTYAQHRAIHVLPSARFAFTRVMTEEMGMMVGIVAPFDADNLHPHLAALDAATLDQVTKGNTVCVVIPEGPFCRELVRLCEEESMLVFGTSANATGQGQRFRVADVGDEVLAHADLVVDYGLQKWHTYGSGAVNFDAENMRVLRKGVAYEVFVDRAKRWFPQLLEEAGGSFE</sequence>
<dbReference type="PANTHER" id="PTHR17490">
    <property type="entry name" value="SUA5"/>
    <property type="match status" value="1"/>
</dbReference>
<comment type="similarity">
    <text evidence="2">Belongs to the SUA5 family.</text>
</comment>
<keyword evidence="10" id="KW-1185">Reference proteome</keyword>
<dbReference type="PROSITE" id="PS51163">
    <property type="entry name" value="YRDC"/>
    <property type="match status" value="1"/>
</dbReference>
<dbReference type="Proteomes" id="UP001144673">
    <property type="component" value="Chromosome 5"/>
</dbReference>
<dbReference type="InterPro" id="IPR006070">
    <property type="entry name" value="Sua5-like_dom"/>
</dbReference>
<dbReference type="Pfam" id="PF01300">
    <property type="entry name" value="Sua5_yciO_yrdC"/>
    <property type="match status" value="1"/>
</dbReference>
<organism evidence="9 10">
    <name type="scientific">Akanthomyces muscarius</name>
    <name type="common">Entomopathogenic fungus</name>
    <name type="synonym">Lecanicillium muscarium</name>
    <dbReference type="NCBI Taxonomy" id="2231603"/>
    <lineage>
        <taxon>Eukaryota</taxon>
        <taxon>Fungi</taxon>
        <taxon>Dikarya</taxon>
        <taxon>Ascomycota</taxon>
        <taxon>Pezizomycotina</taxon>
        <taxon>Sordariomycetes</taxon>
        <taxon>Hypocreomycetidae</taxon>
        <taxon>Hypocreales</taxon>
        <taxon>Cordycipitaceae</taxon>
        <taxon>Akanthomyces</taxon>
    </lineage>
</organism>
<evidence type="ECO:0000259" key="8">
    <source>
        <dbReference type="PROSITE" id="PS51163"/>
    </source>
</evidence>
<evidence type="ECO:0000256" key="5">
    <source>
        <dbReference type="ARBA" id="ARBA00022490"/>
    </source>
</evidence>
<evidence type="ECO:0000313" key="9">
    <source>
        <dbReference type="EMBL" id="KAJ4153072.1"/>
    </source>
</evidence>
<comment type="catalytic activity">
    <reaction evidence="7">
        <text>L-threonine + hydrogencarbonate + ATP = L-threonylcarbamoyladenylate + diphosphate + H2O</text>
        <dbReference type="Rhea" id="RHEA:36407"/>
        <dbReference type="ChEBI" id="CHEBI:15377"/>
        <dbReference type="ChEBI" id="CHEBI:17544"/>
        <dbReference type="ChEBI" id="CHEBI:30616"/>
        <dbReference type="ChEBI" id="CHEBI:33019"/>
        <dbReference type="ChEBI" id="CHEBI:57926"/>
        <dbReference type="ChEBI" id="CHEBI:73682"/>
        <dbReference type="EC" id="2.7.7.87"/>
    </reaction>
</comment>
<dbReference type="SUPFAM" id="SSF55821">
    <property type="entry name" value="YrdC/RibB"/>
    <property type="match status" value="1"/>
</dbReference>
<dbReference type="InterPro" id="IPR050156">
    <property type="entry name" value="TC-AMP_synthase_SUA5"/>
</dbReference>
<dbReference type="AlphaFoldDB" id="A0A9W8UMB1"/>
<protein>
    <recommendedName>
        <fullName evidence="4">Threonylcarbamoyl-AMP synthase</fullName>
        <ecNumber evidence="3">2.7.7.87</ecNumber>
    </recommendedName>
</protein>
<evidence type="ECO:0000256" key="3">
    <source>
        <dbReference type="ARBA" id="ARBA00012584"/>
    </source>
</evidence>
<reference evidence="9" key="1">
    <citation type="journal article" date="2023" name="Access Microbiol">
        <title>De-novo genome assembly for Akanthomyces muscarius, a biocontrol agent of insect agricultural pests.</title>
        <authorList>
            <person name="Erdos Z."/>
            <person name="Studholme D.J."/>
            <person name="Raymond B."/>
            <person name="Sharma M."/>
        </authorList>
    </citation>
    <scope>NUCLEOTIDE SEQUENCE</scope>
    <source>
        <strain evidence="9">Ve6</strain>
    </source>
</reference>
<comment type="subcellular location">
    <subcellularLocation>
        <location evidence="1">Cytoplasm</location>
    </subcellularLocation>
</comment>
<evidence type="ECO:0000256" key="2">
    <source>
        <dbReference type="ARBA" id="ARBA00007663"/>
    </source>
</evidence>
<evidence type="ECO:0000256" key="7">
    <source>
        <dbReference type="ARBA" id="ARBA00048366"/>
    </source>
</evidence>
<gene>
    <name evidence="9" type="ORF">LMH87_009578</name>
</gene>
<evidence type="ECO:0000256" key="6">
    <source>
        <dbReference type="ARBA" id="ARBA00022679"/>
    </source>
</evidence>
<evidence type="ECO:0000313" key="10">
    <source>
        <dbReference type="Proteomes" id="UP001144673"/>
    </source>
</evidence>
<dbReference type="PANTHER" id="PTHR17490:SF10">
    <property type="entry name" value="THREONYLCARBAMOYL-AMP SYNTHASE"/>
    <property type="match status" value="1"/>
</dbReference>
<dbReference type="GO" id="GO:0005737">
    <property type="term" value="C:cytoplasm"/>
    <property type="evidence" value="ECO:0007669"/>
    <property type="project" value="UniProtKB-SubCell"/>
</dbReference>
<keyword evidence="5" id="KW-0963">Cytoplasm</keyword>
<comment type="caution">
    <text evidence="9">The sequence shown here is derived from an EMBL/GenBank/DDBJ whole genome shotgun (WGS) entry which is preliminary data.</text>
</comment>
<evidence type="ECO:0000256" key="4">
    <source>
        <dbReference type="ARBA" id="ARBA00015492"/>
    </source>
</evidence>
<dbReference type="KEGG" id="amus:LMH87_009578"/>
<proteinExistence type="inferred from homology"/>
<dbReference type="GO" id="GO:0006450">
    <property type="term" value="P:regulation of translational fidelity"/>
    <property type="evidence" value="ECO:0007669"/>
    <property type="project" value="TreeGrafter"/>
</dbReference>
<name>A0A9W8UMB1_AKAMU</name>
<dbReference type="Gene3D" id="3.90.870.10">
    <property type="entry name" value="DHBP synthase"/>
    <property type="match status" value="1"/>
</dbReference>
<dbReference type="GeneID" id="80896737"/>
<dbReference type="RefSeq" id="XP_056053730.1">
    <property type="nucleotide sequence ID" value="XM_056196599.1"/>
</dbReference>
<dbReference type="GO" id="GO:0000049">
    <property type="term" value="F:tRNA binding"/>
    <property type="evidence" value="ECO:0007669"/>
    <property type="project" value="TreeGrafter"/>
</dbReference>
<feature type="domain" description="YrdC-like" evidence="8">
    <location>
        <begin position="40"/>
        <end position="240"/>
    </location>
</feature>
<dbReference type="EC" id="2.7.7.87" evidence="3"/>
<dbReference type="GO" id="GO:0003725">
    <property type="term" value="F:double-stranded RNA binding"/>
    <property type="evidence" value="ECO:0007669"/>
    <property type="project" value="InterPro"/>
</dbReference>
<evidence type="ECO:0000256" key="1">
    <source>
        <dbReference type="ARBA" id="ARBA00004496"/>
    </source>
</evidence>
<keyword evidence="6" id="KW-0808">Transferase</keyword>
<dbReference type="GO" id="GO:0061710">
    <property type="term" value="F:L-threonylcarbamoyladenylate synthase"/>
    <property type="evidence" value="ECO:0007669"/>
    <property type="project" value="UniProtKB-EC"/>
</dbReference>
<dbReference type="EMBL" id="JAJHUN010000008">
    <property type="protein sequence ID" value="KAJ4153072.1"/>
    <property type="molecule type" value="Genomic_DNA"/>
</dbReference>
<dbReference type="InterPro" id="IPR017945">
    <property type="entry name" value="DHBP_synth_RibB-like_a/b_dom"/>
</dbReference>